<dbReference type="Proteomes" id="UP000008633">
    <property type="component" value="Chromosome"/>
</dbReference>
<protein>
    <submittedName>
        <fullName evidence="7">Aminotransferase class I and II</fullName>
    </submittedName>
</protein>
<dbReference type="PANTHER" id="PTHR46383:SF2">
    <property type="entry name" value="AMINOTRANSFERASE"/>
    <property type="match status" value="1"/>
</dbReference>
<reference evidence="7 8" key="1">
    <citation type="journal article" date="2011" name="Stand. Genomic Sci.">
        <title>Complete genome sequence of Nitratifractor salsuginis type strain (E9I37-1).</title>
        <authorList>
            <person name="Anderson I."/>
            <person name="Sikorski J."/>
            <person name="Zeytun A."/>
            <person name="Nolan M."/>
            <person name="Lapidus A."/>
            <person name="Lucas S."/>
            <person name="Hammon N."/>
            <person name="Deshpande S."/>
            <person name="Cheng J.F."/>
            <person name="Tapia R."/>
            <person name="Han C."/>
            <person name="Goodwin L."/>
            <person name="Pitluck S."/>
            <person name="Liolios K."/>
            <person name="Pagani I."/>
            <person name="Ivanova N."/>
            <person name="Huntemann M."/>
            <person name="Mavromatis K."/>
            <person name="Ovchinikova G."/>
            <person name="Pati A."/>
            <person name="Chen A."/>
            <person name="Palaniappan K."/>
            <person name="Land M."/>
            <person name="Hauser L."/>
            <person name="Brambilla E.M."/>
            <person name="Ngatchou-Djao O.D."/>
            <person name="Rohde M."/>
            <person name="Tindall B.J."/>
            <person name="Goker M."/>
            <person name="Detter J.C."/>
            <person name="Woyke T."/>
            <person name="Bristow J."/>
            <person name="Eisen J.A."/>
            <person name="Markowitz V."/>
            <person name="Hugenholtz P."/>
            <person name="Klenk H.P."/>
            <person name="Kyrpides N.C."/>
        </authorList>
    </citation>
    <scope>NUCLEOTIDE SEQUENCE [LARGE SCALE GENOMIC DNA]</scope>
    <source>
        <strain evidence="8">DSM 16511 / JCM 12458 / E9I37-1</strain>
    </source>
</reference>
<evidence type="ECO:0000256" key="2">
    <source>
        <dbReference type="ARBA" id="ARBA00007441"/>
    </source>
</evidence>
<sequence length="370" mass="41807">MRYEKMTPFRVMDLVRQAQNYEDTIHFEVGQPDLLPPPGVKKALLEAVESDRYAYTESMGLFELRRKIAAHYRHDYGVEVDPACILITPGTSNAFLVAYLLTLEEGGVLGLADPSYPCYPNFAAMVDVQPRFFPVDRSNGYLLRAEDLAGSRLDAVHISSPSNPTGTLYDAETLRDLATYCEGEGVALISDELYHGLVYGKRAHTALEFSQEAIVINGFSKYFCMPGLRIGWMIVPERLIRPAEIIAQNLFISAPTLSQYAALEAFDYDYLAQVRETFKKRRDWLHEALDPLLPVDAHPDGAFYLWCDASAYTEDSDAFSRELLEAIHIAVTPGVDFGKYGTQTKLRFAYTRSIEHMAEGVERLRRYLLK</sequence>
<dbReference type="GO" id="GO:0006520">
    <property type="term" value="P:amino acid metabolic process"/>
    <property type="evidence" value="ECO:0007669"/>
    <property type="project" value="InterPro"/>
</dbReference>
<dbReference type="KEGG" id="nsa:Nitsa_0339"/>
<dbReference type="Gene3D" id="3.40.640.10">
    <property type="entry name" value="Type I PLP-dependent aspartate aminotransferase-like (Major domain)"/>
    <property type="match status" value="1"/>
</dbReference>
<dbReference type="GO" id="GO:0030170">
    <property type="term" value="F:pyridoxal phosphate binding"/>
    <property type="evidence" value="ECO:0007669"/>
    <property type="project" value="InterPro"/>
</dbReference>
<evidence type="ECO:0000256" key="3">
    <source>
        <dbReference type="ARBA" id="ARBA00022576"/>
    </source>
</evidence>
<dbReference type="InterPro" id="IPR050596">
    <property type="entry name" value="AspAT/PAT-like"/>
</dbReference>
<dbReference type="AlphaFoldDB" id="E6WZV2"/>
<dbReference type="eggNOG" id="COG0436">
    <property type="taxonomic scope" value="Bacteria"/>
</dbReference>
<evidence type="ECO:0000259" key="6">
    <source>
        <dbReference type="Pfam" id="PF00155"/>
    </source>
</evidence>
<dbReference type="InterPro" id="IPR015424">
    <property type="entry name" value="PyrdxlP-dep_Trfase"/>
</dbReference>
<organism evidence="7 8">
    <name type="scientific">Nitratifractor salsuginis (strain DSM 16511 / JCM 12458 / E9I37-1)</name>
    <dbReference type="NCBI Taxonomy" id="749222"/>
    <lineage>
        <taxon>Bacteria</taxon>
        <taxon>Pseudomonadati</taxon>
        <taxon>Campylobacterota</taxon>
        <taxon>Epsilonproteobacteria</taxon>
        <taxon>Campylobacterales</taxon>
        <taxon>Sulfurovaceae</taxon>
        <taxon>Nitratifractor</taxon>
    </lineage>
</organism>
<keyword evidence="5" id="KW-0663">Pyridoxal phosphate</keyword>
<dbReference type="SUPFAM" id="SSF53383">
    <property type="entry name" value="PLP-dependent transferases"/>
    <property type="match status" value="1"/>
</dbReference>
<dbReference type="OrthoDB" id="9803354at2"/>
<dbReference type="Pfam" id="PF00155">
    <property type="entry name" value="Aminotran_1_2"/>
    <property type="match status" value="1"/>
</dbReference>
<dbReference type="RefSeq" id="WP_013553306.1">
    <property type="nucleotide sequence ID" value="NC_014935.1"/>
</dbReference>
<dbReference type="HOGENOM" id="CLU_017584_4_3_7"/>
<dbReference type="GO" id="GO:0008483">
    <property type="term" value="F:transaminase activity"/>
    <property type="evidence" value="ECO:0007669"/>
    <property type="project" value="UniProtKB-KW"/>
</dbReference>
<dbReference type="PANTHER" id="PTHR46383">
    <property type="entry name" value="ASPARTATE AMINOTRANSFERASE"/>
    <property type="match status" value="1"/>
</dbReference>
<gene>
    <name evidence="7" type="ordered locus">Nitsa_0339</name>
</gene>
<comment type="cofactor">
    <cofactor evidence="1">
        <name>pyridoxal 5'-phosphate</name>
        <dbReference type="ChEBI" id="CHEBI:597326"/>
    </cofactor>
</comment>
<evidence type="ECO:0000313" key="8">
    <source>
        <dbReference type="Proteomes" id="UP000008633"/>
    </source>
</evidence>
<keyword evidence="4" id="KW-0808">Transferase</keyword>
<reference evidence="8" key="2">
    <citation type="submission" date="2011-01" db="EMBL/GenBank/DDBJ databases">
        <title>The complete genome of Nitratifractor salsuginis DSM 16511.</title>
        <authorList>
            <consortium name="US DOE Joint Genome Institute (JGI-PGF)"/>
            <person name="Lucas S."/>
            <person name="Copeland A."/>
            <person name="Lapidus A."/>
            <person name="Bruce D."/>
            <person name="Goodwin L."/>
            <person name="Pitluck S."/>
            <person name="Kyrpides N."/>
            <person name="Mavromatis K."/>
            <person name="Ivanova N."/>
            <person name="Mikhailova N."/>
            <person name="Zeytun A."/>
            <person name="Detter J.C."/>
            <person name="Tapia R."/>
            <person name="Han C."/>
            <person name="Land M."/>
            <person name="Hauser L."/>
            <person name="Markowitz V."/>
            <person name="Cheng J.-F."/>
            <person name="Hugenholtz P."/>
            <person name="Woyke T."/>
            <person name="Wu D."/>
            <person name="Tindall B."/>
            <person name="Schuetze A."/>
            <person name="Brambilla E."/>
            <person name="Klenk H.-P."/>
            <person name="Eisen J.A."/>
        </authorList>
    </citation>
    <scope>NUCLEOTIDE SEQUENCE [LARGE SCALE GENOMIC DNA]</scope>
    <source>
        <strain evidence="8">DSM 16511 / JCM 12458 / E9I37-1</strain>
    </source>
</reference>
<evidence type="ECO:0000313" key="7">
    <source>
        <dbReference type="EMBL" id="ADV45610.1"/>
    </source>
</evidence>
<proteinExistence type="inferred from homology"/>
<dbReference type="STRING" id="749222.Nitsa_0339"/>
<name>E6WZV2_NITSE</name>
<dbReference type="InterPro" id="IPR004839">
    <property type="entry name" value="Aminotransferase_I/II_large"/>
</dbReference>
<feature type="domain" description="Aminotransferase class I/classII large" evidence="6">
    <location>
        <begin position="23"/>
        <end position="364"/>
    </location>
</feature>
<evidence type="ECO:0000256" key="5">
    <source>
        <dbReference type="ARBA" id="ARBA00022898"/>
    </source>
</evidence>
<comment type="similarity">
    <text evidence="2">Belongs to the class-I pyridoxal-phosphate-dependent aminotransferase family.</text>
</comment>
<dbReference type="EMBL" id="CP002452">
    <property type="protein sequence ID" value="ADV45610.1"/>
    <property type="molecule type" value="Genomic_DNA"/>
</dbReference>
<evidence type="ECO:0000256" key="1">
    <source>
        <dbReference type="ARBA" id="ARBA00001933"/>
    </source>
</evidence>
<keyword evidence="8" id="KW-1185">Reference proteome</keyword>
<keyword evidence="3 7" id="KW-0032">Aminotransferase</keyword>
<dbReference type="CDD" id="cd00609">
    <property type="entry name" value="AAT_like"/>
    <property type="match status" value="1"/>
</dbReference>
<evidence type="ECO:0000256" key="4">
    <source>
        <dbReference type="ARBA" id="ARBA00022679"/>
    </source>
</evidence>
<dbReference type="InterPro" id="IPR015421">
    <property type="entry name" value="PyrdxlP-dep_Trfase_major"/>
</dbReference>
<accession>E6WZV2</accession>